<proteinExistence type="predicted"/>
<sequence>MDFEDPELGRLDHGDWIKDYGIGDYDNMVDPNQNQASQIRTLRNGFLSVDLGRWDLDWNEIRVKGHDDDLGRLDQVNRLRMTKISGVWRVCVLIRVDLLCKTADPGQ</sequence>
<dbReference type="EMBL" id="KI687140">
    <property type="protein sequence ID" value="ETK82842.1"/>
    <property type="molecule type" value="Genomic_DNA"/>
</dbReference>
<organism evidence="2">
    <name type="scientific">Phytophthora nicotianae</name>
    <name type="common">Potato buckeye rot agent</name>
    <name type="synonym">Phytophthora parasitica</name>
    <dbReference type="NCBI Taxonomy" id="4792"/>
    <lineage>
        <taxon>Eukaryota</taxon>
        <taxon>Sar</taxon>
        <taxon>Stramenopiles</taxon>
        <taxon>Oomycota</taxon>
        <taxon>Peronosporomycetes</taxon>
        <taxon>Peronosporales</taxon>
        <taxon>Peronosporaceae</taxon>
        <taxon>Phytophthora</taxon>
    </lineage>
</organism>
<dbReference type="Proteomes" id="UP000053864">
    <property type="component" value="Unassembled WGS sequence"/>
</dbReference>
<dbReference type="EMBL" id="KI673836">
    <property type="protein sequence ID" value="ETL36219.1"/>
    <property type="molecule type" value="Genomic_DNA"/>
</dbReference>
<gene>
    <name evidence="1" type="ORF">L915_11842</name>
    <name evidence="2" type="ORF">L916_11769</name>
</gene>
<accession>W2IPR2</accession>
<dbReference type="Proteomes" id="UP000053236">
    <property type="component" value="Unassembled WGS sequence"/>
</dbReference>
<evidence type="ECO:0000313" key="2">
    <source>
        <dbReference type="EMBL" id="ETL36219.1"/>
    </source>
</evidence>
<dbReference type="AlphaFoldDB" id="W2IPR2"/>
<name>W2IPR2_PHYNI</name>
<reference evidence="2" key="2">
    <citation type="submission" date="2013-11" db="EMBL/GenBank/DDBJ databases">
        <title>The Genome Sequence of Phytophthora parasitica CJ05E6.</title>
        <authorList>
            <consortium name="The Broad Institute Genomics Platform"/>
            <person name="Russ C."/>
            <person name="Tyler B."/>
            <person name="Panabieres F."/>
            <person name="Shan W."/>
            <person name="Tripathy S."/>
            <person name="Grunwald N."/>
            <person name="Machado M."/>
            <person name="Johnson C.S."/>
            <person name="Arredondo F."/>
            <person name="Hong C."/>
            <person name="Coffey M."/>
            <person name="Young S.K."/>
            <person name="Zeng Q."/>
            <person name="Gargeya S."/>
            <person name="Fitzgerald M."/>
            <person name="Abouelleil A."/>
            <person name="Alvarado L."/>
            <person name="Chapman S.B."/>
            <person name="Gainer-Dewar J."/>
            <person name="Goldberg J."/>
            <person name="Griggs A."/>
            <person name="Gujja S."/>
            <person name="Hansen M."/>
            <person name="Howarth C."/>
            <person name="Imamovic A."/>
            <person name="Ireland A."/>
            <person name="Larimer J."/>
            <person name="McCowan C."/>
            <person name="Murphy C."/>
            <person name="Pearson M."/>
            <person name="Poon T.W."/>
            <person name="Priest M."/>
            <person name="Roberts A."/>
            <person name="Saif S."/>
            <person name="Shea T."/>
            <person name="Sykes S."/>
            <person name="Wortman J."/>
            <person name="Nusbaum C."/>
            <person name="Birren B."/>
        </authorList>
    </citation>
    <scope>NUCLEOTIDE SEQUENCE [LARGE SCALE GENOMIC DNA]</scope>
    <source>
        <strain evidence="2">CJ05E6</strain>
    </source>
</reference>
<evidence type="ECO:0000313" key="1">
    <source>
        <dbReference type="EMBL" id="ETK82842.1"/>
    </source>
</evidence>
<reference evidence="1" key="1">
    <citation type="submission" date="2013-11" db="EMBL/GenBank/DDBJ databases">
        <title>The Genome Sequence of Phytophthora parasitica CJ02B3.</title>
        <authorList>
            <consortium name="The Broad Institute Genomics Platform"/>
            <person name="Russ C."/>
            <person name="Tyler B."/>
            <person name="Panabieres F."/>
            <person name="Shan W."/>
            <person name="Tripathy S."/>
            <person name="Grunwald N."/>
            <person name="Machado M."/>
            <person name="Johnson C.S."/>
            <person name="Arredondo F."/>
            <person name="Hong C."/>
            <person name="Coffey M."/>
            <person name="Young S.K."/>
            <person name="Zeng Q."/>
            <person name="Gargeya S."/>
            <person name="Fitzgerald M."/>
            <person name="Abouelleil A."/>
            <person name="Alvarado L."/>
            <person name="Chapman S.B."/>
            <person name="Gainer-Dewar J."/>
            <person name="Goldberg J."/>
            <person name="Griggs A."/>
            <person name="Gujja S."/>
            <person name="Hansen M."/>
            <person name="Howarth C."/>
            <person name="Imamovic A."/>
            <person name="Ireland A."/>
            <person name="Larimer J."/>
            <person name="McCowan C."/>
            <person name="Murphy C."/>
            <person name="Pearson M."/>
            <person name="Poon T.W."/>
            <person name="Priest M."/>
            <person name="Roberts A."/>
            <person name="Saif S."/>
            <person name="Shea T."/>
            <person name="Sykes S."/>
            <person name="Wortman J."/>
            <person name="Nusbaum C."/>
            <person name="Birren B."/>
        </authorList>
    </citation>
    <scope>NUCLEOTIDE SEQUENCE [LARGE SCALE GENOMIC DNA]</scope>
    <source>
        <strain evidence="1">CJ02B3</strain>
    </source>
</reference>
<protein>
    <submittedName>
        <fullName evidence="2">Uncharacterized protein</fullName>
    </submittedName>
</protein>